<accession>A0ABY5KTK8</accession>
<feature type="transmembrane region" description="Helical" evidence="1">
    <location>
        <begin position="53"/>
        <end position="71"/>
    </location>
</feature>
<feature type="transmembrane region" description="Helical" evidence="1">
    <location>
        <begin position="161"/>
        <end position="184"/>
    </location>
</feature>
<keyword evidence="1" id="KW-0812">Transmembrane</keyword>
<evidence type="ECO:0000313" key="3">
    <source>
        <dbReference type="Proteomes" id="UP001316384"/>
    </source>
</evidence>
<feature type="transmembrane region" description="Helical" evidence="1">
    <location>
        <begin position="83"/>
        <end position="100"/>
    </location>
</feature>
<evidence type="ECO:0000313" key="2">
    <source>
        <dbReference type="EMBL" id="UUI73774.1"/>
    </source>
</evidence>
<dbReference type="InterPro" id="IPR038750">
    <property type="entry name" value="YczE/YyaS-like"/>
</dbReference>
<organism evidence="2 3">
    <name type="scientific">Cellulomonas xiejunii</name>
    <dbReference type="NCBI Taxonomy" id="2968083"/>
    <lineage>
        <taxon>Bacteria</taxon>
        <taxon>Bacillati</taxon>
        <taxon>Actinomycetota</taxon>
        <taxon>Actinomycetes</taxon>
        <taxon>Micrococcales</taxon>
        <taxon>Cellulomonadaceae</taxon>
        <taxon>Cellulomonas</taxon>
    </lineage>
</organism>
<dbReference type="PANTHER" id="PTHR40078:SF1">
    <property type="entry name" value="INTEGRAL MEMBRANE PROTEIN"/>
    <property type="match status" value="1"/>
</dbReference>
<keyword evidence="1" id="KW-0472">Membrane</keyword>
<name>A0ABY5KTK8_9CELL</name>
<keyword evidence="3" id="KW-1185">Reference proteome</keyword>
<sequence>MPRGRAGARRGAQLGAGLVLYAASVALLVHPALGSMPWDVLSQGVARVTGWTFGTTTVVISLVVLVCWVPLRQRPGVGTAANVLVIGALVDPFLALAAMLPEPLPLAVRVAMVVLGVGVNAVATGLYVGARLGPGPRDGLMTGLVARTGHPVRWVRGAIEVLVVAAGWALGGTVGLGTLAYALAIGPLVHVLLPRLTVPTEG</sequence>
<dbReference type="Proteomes" id="UP001316384">
    <property type="component" value="Chromosome"/>
</dbReference>
<reference evidence="2 3" key="1">
    <citation type="submission" date="2022-07" db="EMBL/GenBank/DDBJ databases">
        <title>Novel species in genus cellulomonas.</title>
        <authorList>
            <person name="Ye L."/>
        </authorList>
    </citation>
    <scope>NUCLEOTIDE SEQUENCE [LARGE SCALE GENOMIC DNA]</scope>
    <source>
        <strain evidence="3">zg-B89</strain>
    </source>
</reference>
<dbReference type="PANTHER" id="PTHR40078">
    <property type="entry name" value="INTEGRAL MEMBRANE PROTEIN-RELATED"/>
    <property type="match status" value="1"/>
</dbReference>
<dbReference type="Pfam" id="PF19700">
    <property type="entry name" value="DUF6198"/>
    <property type="match status" value="1"/>
</dbReference>
<protein>
    <recommendedName>
        <fullName evidence="4">Membrane protein YczE</fullName>
    </recommendedName>
</protein>
<feature type="transmembrane region" description="Helical" evidence="1">
    <location>
        <begin position="106"/>
        <end position="128"/>
    </location>
</feature>
<feature type="transmembrane region" description="Helical" evidence="1">
    <location>
        <begin position="12"/>
        <end position="33"/>
    </location>
</feature>
<gene>
    <name evidence="2" type="ORF">NP048_10620</name>
</gene>
<proteinExistence type="predicted"/>
<dbReference type="EMBL" id="CP101987">
    <property type="protein sequence ID" value="UUI73774.1"/>
    <property type="molecule type" value="Genomic_DNA"/>
</dbReference>
<keyword evidence="1" id="KW-1133">Transmembrane helix</keyword>
<evidence type="ECO:0008006" key="4">
    <source>
        <dbReference type="Google" id="ProtNLM"/>
    </source>
</evidence>
<evidence type="ECO:0000256" key="1">
    <source>
        <dbReference type="SAM" id="Phobius"/>
    </source>
</evidence>